<accession>A0A953JFG8</accession>
<reference evidence="1" key="2">
    <citation type="submission" date="2021-08" db="EMBL/GenBank/DDBJ databases">
        <authorList>
            <person name="Dalcin Martins P."/>
        </authorList>
    </citation>
    <scope>NUCLEOTIDE SEQUENCE</scope>
    <source>
        <strain evidence="1">MAG_39</strain>
    </source>
</reference>
<gene>
    <name evidence="1" type="ORF">K8I29_15960</name>
</gene>
<dbReference type="Proteomes" id="UP000705867">
    <property type="component" value="Unassembled WGS sequence"/>
</dbReference>
<evidence type="ECO:0000313" key="1">
    <source>
        <dbReference type="EMBL" id="MBZ0157690.1"/>
    </source>
</evidence>
<dbReference type="Pfam" id="PF22263">
    <property type="entry name" value="DUF6951"/>
    <property type="match status" value="1"/>
</dbReference>
<protein>
    <submittedName>
        <fullName evidence="1">Uncharacterized protein</fullName>
    </submittedName>
</protein>
<comment type="caution">
    <text evidence="1">The sequence shown here is derived from an EMBL/GenBank/DDBJ whole genome shotgun (WGS) entry which is preliminary data.</text>
</comment>
<evidence type="ECO:0000313" key="2">
    <source>
        <dbReference type="Proteomes" id="UP000705867"/>
    </source>
</evidence>
<dbReference type="AlphaFoldDB" id="A0A953JFG8"/>
<reference evidence="1" key="1">
    <citation type="journal article" date="2021" name="bioRxiv">
        <title>Unraveling nitrogen, sulfur and carbon metabolic pathways and microbial community transcriptional responses to substrate deprivation and toxicity stresses in a bioreactor mimicking anoxic brackish coastal sediment conditions.</title>
        <authorList>
            <person name="Martins P.D."/>
            <person name="Echeveste M.J."/>
            <person name="Arshad A."/>
            <person name="Kurth J."/>
            <person name="Ouboter H."/>
            <person name="Jetten M.S.M."/>
            <person name="Welte C.U."/>
        </authorList>
    </citation>
    <scope>NUCLEOTIDE SEQUENCE</scope>
    <source>
        <strain evidence="1">MAG_39</strain>
    </source>
</reference>
<sequence length="104" mass="11261">MKAVMVTAGACGFDTRVEVHPKGKFTYALTFDTKCPYLLNFVRELPSFNLVEEMRNVFGVKIRDAALKTIMGSCAGCAVIPAIFKAAQVESGFALACTSAINFE</sequence>
<dbReference type="InterPro" id="IPR054227">
    <property type="entry name" value="DUF6951"/>
</dbReference>
<dbReference type="EMBL" id="JAIOIV010000126">
    <property type="protein sequence ID" value="MBZ0157690.1"/>
    <property type="molecule type" value="Genomic_DNA"/>
</dbReference>
<proteinExistence type="predicted"/>
<name>A0A953JFG8_9BACT</name>
<organism evidence="1 2">
    <name type="scientific">Candidatus Nitrobium versatile</name>
    <dbReference type="NCBI Taxonomy" id="2884831"/>
    <lineage>
        <taxon>Bacteria</taxon>
        <taxon>Pseudomonadati</taxon>
        <taxon>Nitrospirota</taxon>
        <taxon>Nitrospiria</taxon>
        <taxon>Nitrospirales</taxon>
        <taxon>Nitrospiraceae</taxon>
        <taxon>Candidatus Nitrobium</taxon>
    </lineage>
</organism>